<organism evidence="3 4">
    <name type="scientific">Streptomyces polyrhachis</name>
    <dbReference type="NCBI Taxonomy" id="1282885"/>
    <lineage>
        <taxon>Bacteria</taxon>
        <taxon>Bacillati</taxon>
        <taxon>Actinomycetota</taxon>
        <taxon>Actinomycetes</taxon>
        <taxon>Kitasatosporales</taxon>
        <taxon>Streptomycetaceae</taxon>
        <taxon>Streptomyces</taxon>
    </lineage>
</organism>
<accession>A0ABW2GP80</accession>
<sequence length="282" mass="28171">WWKRRGGWAVGRGGVTCNPWDLSRTPGGSSAGAGAAVGAGMVPLAVGGDGAGSVRIPAAWCGVFGLKVSGGLLPSGDRSGLAAPGVVADSAGMVGRYLRAVGVGMGASGAVRFPVRAVWSADLGFADTDPGQARVAREAVGRLVEAGVVELVDFPVLLRDPKEVWLGIRGGAGGDRGLNGGVLGEVFGRADVLLCPVTPHPPHGHEGPGERFSTALTWAFNVSGHPAASLPAGFDQGLPVGLQAVAGWGREGLLVRLMAVAEAAGAIRVRVGGALGAEGTGR</sequence>
<dbReference type="Gene3D" id="3.90.1300.10">
    <property type="entry name" value="Amidase signature (AS) domain"/>
    <property type="match status" value="2"/>
</dbReference>
<evidence type="ECO:0000313" key="3">
    <source>
        <dbReference type="EMBL" id="MFC7221506.1"/>
    </source>
</evidence>
<comment type="caution">
    <text evidence="3">The sequence shown here is derived from an EMBL/GenBank/DDBJ whole genome shotgun (WGS) entry which is preliminary data.</text>
</comment>
<evidence type="ECO:0000256" key="1">
    <source>
        <dbReference type="ARBA" id="ARBA00009199"/>
    </source>
</evidence>
<evidence type="ECO:0000259" key="2">
    <source>
        <dbReference type="Pfam" id="PF01425"/>
    </source>
</evidence>
<dbReference type="EMBL" id="JBHSZO010000078">
    <property type="protein sequence ID" value="MFC7221506.1"/>
    <property type="molecule type" value="Genomic_DNA"/>
</dbReference>
<feature type="domain" description="Amidase" evidence="2">
    <location>
        <begin position="14"/>
        <end position="99"/>
    </location>
</feature>
<dbReference type="InterPro" id="IPR023631">
    <property type="entry name" value="Amidase_dom"/>
</dbReference>
<dbReference type="PANTHER" id="PTHR11895:SF7">
    <property type="entry name" value="GLUTAMYL-TRNA(GLN) AMIDOTRANSFERASE SUBUNIT A, MITOCHONDRIAL"/>
    <property type="match status" value="1"/>
</dbReference>
<dbReference type="InterPro" id="IPR000120">
    <property type="entry name" value="Amidase"/>
</dbReference>
<feature type="domain" description="Amidase" evidence="2">
    <location>
        <begin position="185"/>
        <end position="254"/>
    </location>
</feature>
<feature type="non-terminal residue" evidence="3">
    <location>
        <position position="1"/>
    </location>
</feature>
<keyword evidence="4" id="KW-1185">Reference proteome</keyword>
<dbReference type="Pfam" id="PF01425">
    <property type="entry name" value="Amidase"/>
    <property type="match status" value="2"/>
</dbReference>
<comment type="similarity">
    <text evidence="1">Belongs to the amidase family.</text>
</comment>
<protein>
    <submittedName>
        <fullName evidence="3">Amidase family protein</fullName>
    </submittedName>
</protein>
<dbReference type="RefSeq" id="WP_386418898.1">
    <property type="nucleotide sequence ID" value="NZ_JBHSZO010000078.1"/>
</dbReference>
<dbReference type="PANTHER" id="PTHR11895">
    <property type="entry name" value="TRANSAMIDASE"/>
    <property type="match status" value="1"/>
</dbReference>
<gene>
    <name evidence="3" type="ORF">ACFQLX_25570</name>
</gene>
<dbReference type="SUPFAM" id="SSF75304">
    <property type="entry name" value="Amidase signature (AS) enzymes"/>
    <property type="match status" value="1"/>
</dbReference>
<reference evidence="4" key="1">
    <citation type="journal article" date="2019" name="Int. J. Syst. Evol. Microbiol.">
        <title>The Global Catalogue of Microorganisms (GCM) 10K type strain sequencing project: providing services to taxonomists for standard genome sequencing and annotation.</title>
        <authorList>
            <consortium name="The Broad Institute Genomics Platform"/>
            <consortium name="The Broad Institute Genome Sequencing Center for Infectious Disease"/>
            <person name="Wu L."/>
            <person name="Ma J."/>
        </authorList>
    </citation>
    <scope>NUCLEOTIDE SEQUENCE [LARGE SCALE GENOMIC DNA]</scope>
    <source>
        <strain evidence="4">CGMCC 1.13681</strain>
    </source>
</reference>
<evidence type="ECO:0000313" key="4">
    <source>
        <dbReference type="Proteomes" id="UP001596413"/>
    </source>
</evidence>
<name>A0ABW2GP80_9ACTN</name>
<dbReference type="InterPro" id="IPR036928">
    <property type="entry name" value="AS_sf"/>
</dbReference>
<dbReference type="Proteomes" id="UP001596413">
    <property type="component" value="Unassembled WGS sequence"/>
</dbReference>
<proteinExistence type="inferred from homology"/>